<protein>
    <submittedName>
        <fullName evidence="1">Flavin-dependent halogenase</fullName>
    </submittedName>
</protein>
<dbReference type="GO" id="GO:0004497">
    <property type="term" value="F:monooxygenase activity"/>
    <property type="evidence" value="ECO:0007669"/>
    <property type="project" value="InterPro"/>
</dbReference>
<dbReference type="Gene3D" id="3.50.50.60">
    <property type="entry name" value="FAD/NAD(P)-binding domain"/>
    <property type="match status" value="2"/>
</dbReference>
<gene>
    <name evidence="1" type="ORF">UFOVP507_41</name>
</gene>
<name>A0A6J5MPQ6_9CAUD</name>
<dbReference type="EMBL" id="LR796486">
    <property type="protein sequence ID" value="CAB4147677.1"/>
    <property type="molecule type" value="Genomic_DNA"/>
</dbReference>
<dbReference type="InterPro" id="IPR006905">
    <property type="entry name" value="Flavin_halogenase"/>
</dbReference>
<dbReference type="InterPro" id="IPR036188">
    <property type="entry name" value="FAD/NAD-bd_sf"/>
</dbReference>
<dbReference type="Pfam" id="PF04820">
    <property type="entry name" value="Trp_halogenase"/>
    <property type="match status" value="2"/>
</dbReference>
<proteinExistence type="predicted"/>
<organism evidence="1">
    <name type="scientific">uncultured Caudovirales phage</name>
    <dbReference type="NCBI Taxonomy" id="2100421"/>
    <lineage>
        <taxon>Viruses</taxon>
        <taxon>Duplodnaviria</taxon>
        <taxon>Heunggongvirae</taxon>
        <taxon>Uroviricota</taxon>
        <taxon>Caudoviricetes</taxon>
        <taxon>Peduoviridae</taxon>
        <taxon>Maltschvirus</taxon>
        <taxon>Maltschvirus maltsch</taxon>
    </lineage>
</organism>
<sequence>MPKKISIIGSGTAGAIGAAHFSRWTDCEIDWYYDSKIKTMPVGEGSLTNLPQMLFEAVDFSYDDLNAIDGTPKLGIHKSGWADNTDFKEHFRPGTTAYHFNAVKLQEFLFKKLDGRVNLIDQNVGSHNELDSDFIFDCKGFPKEFSEHHKSEFISVNSVYVTQCLWNVPKFNYTLTIAVPHGWVFGIPLNNRCAIGYLYNDQISTLDEIKEDVKNVFDRFGLNPSEKTLELKFNNYYRKQNFVGRSAYSGNTSFFLEPLEATSIGFMDQIQRMAMGHWFQGVSADVVNDFYIQAIQEIENIIMLHYFAGSKYNTPFWDYAKDRGQKCMERAVKNPRFVEFYNNSKNYDFKQCFNTPLDKMMYGSWDQRIMNMNIKQLDLVTKLDNLIGAN</sequence>
<accession>A0A6J5MPQ6</accession>
<evidence type="ECO:0000313" key="1">
    <source>
        <dbReference type="EMBL" id="CAB4147677.1"/>
    </source>
</evidence>
<reference evidence="1" key="1">
    <citation type="submission" date="2020-04" db="EMBL/GenBank/DDBJ databases">
        <authorList>
            <person name="Chiriac C."/>
            <person name="Salcher M."/>
            <person name="Ghai R."/>
            <person name="Kavagutti S V."/>
        </authorList>
    </citation>
    <scope>NUCLEOTIDE SEQUENCE</scope>
</reference>